<feature type="region of interest" description="Disordered" evidence="1">
    <location>
        <begin position="46"/>
        <end position="82"/>
    </location>
</feature>
<feature type="region of interest" description="Disordered" evidence="1">
    <location>
        <begin position="602"/>
        <end position="631"/>
    </location>
</feature>
<comment type="caution">
    <text evidence="3">The sequence shown here is derived from an EMBL/GenBank/DDBJ whole genome shotgun (WGS) entry which is preliminary data.</text>
</comment>
<dbReference type="PATRIC" id="fig|1447256.3.peg.871"/>
<gene>
    <name evidence="3" type="ORF">AA20_04490</name>
</gene>
<organism evidence="3 4">
    <name type="scientific">Aliarcobacter butzleri L348</name>
    <dbReference type="NCBI Taxonomy" id="1447256"/>
    <lineage>
        <taxon>Bacteria</taxon>
        <taxon>Pseudomonadati</taxon>
        <taxon>Campylobacterota</taxon>
        <taxon>Epsilonproteobacteria</taxon>
        <taxon>Campylobacterales</taxon>
        <taxon>Arcobacteraceae</taxon>
        <taxon>Aliarcobacter</taxon>
    </lineage>
</organism>
<protein>
    <recommendedName>
        <fullName evidence="2">Flagellar hook-length control protein-like C-terminal domain-containing protein</fullName>
    </recommendedName>
</protein>
<evidence type="ECO:0000313" key="3">
    <source>
        <dbReference type="EMBL" id="KLE01090.1"/>
    </source>
</evidence>
<dbReference type="InterPro" id="IPR021136">
    <property type="entry name" value="Flagellar_hook_control-like_C"/>
</dbReference>
<name>A0A0G9K5K2_9BACT</name>
<feature type="domain" description="Flagellar hook-length control protein-like C-terminal" evidence="2">
    <location>
        <begin position="526"/>
        <end position="609"/>
    </location>
</feature>
<feature type="compositionally biased region" description="Polar residues" evidence="1">
    <location>
        <begin position="602"/>
        <end position="620"/>
    </location>
</feature>
<dbReference type="RefSeq" id="WP_046996479.1">
    <property type="nucleotide sequence ID" value="NZ_JAIQ01000075.1"/>
</dbReference>
<dbReference type="Proteomes" id="UP000035514">
    <property type="component" value="Unassembled WGS sequence"/>
</dbReference>
<dbReference type="AlphaFoldDB" id="A0A0G9K5K2"/>
<proteinExistence type="predicted"/>
<feature type="compositionally biased region" description="Basic and acidic residues" evidence="1">
    <location>
        <begin position="142"/>
        <end position="191"/>
    </location>
</feature>
<reference evidence="3 4" key="1">
    <citation type="submission" date="2014-01" db="EMBL/GenBank/DDBJ databases">
        <title>Development of a Comparative Genomic Fingerprinting Assay for High Resolution Genotyping of Arcobacter butzleri.</title>
        <authorList>
            <person name="Webb A.L."/>
            <person name="Inglis G.D."/>
            <person name="Kruczkiewicz P."/>
            <person name="Selinger L.B."/>
            <person name="Taboada E.N."/>
        </authorList>
    </citation>
    <scope>NUCLEOTIDE SEQUENCE [LARGE SCALE GENOMIC DNA]</scope>
    <source>
        <strain evidence="3 4">L348</strain>
    </source>
</reference>
<dbReference type="Gene3D" id="3.30.750.140">
    <property type="match status" value="1"/>
</dbReference>
<sequence>MASLVDVFVQNKTTTLDVPTSTSKDEGVKEAPSLFDSLLSDTAKKLQKPQEEIKTTSNNTNALEKKESSLNNLDATEKNNIEVSETKIEKNLNSEEPITSQDMVENKAQKSLSLLDRLIIEAKGELSEDKTVSNNSLNKPNENLKNEPKLDDKSSKESDIEIVDEKTVDISTEENAKDDTSLEENSEKTENTKNPILPNDTQIKEETSNNSSDIINDNKIQNEVINNEIIKTEISKEENKKNTTKKDNILNIENNQQKNEEIKVDNELKIDNKASLDSNFKELQETVTSEGNTVIKSDNTQTSNDANKTIDNLLIPTTEDGKPILENNQLEEKVEPKKSLMDYLIEKNSQKNILEVQDTKVTNLSKDENVVSKDFVSNIYLGEQKNSMVNQFLFNKNEALKLLQNGSISLEDIEKSANILNLELDDVSVEQDTTIQTLKNAKQDLDLSSEKKNILDAMLSEKNIRSADIKNLITQSVEASSALLDNTLNVSNDVTVDINPTLLNNIQSRIIGAKQQMSQMMSDVARQMYENYKPPVTVFKINLNPVELGSISILMKNDKNNGLNISMSVSNMTTLDTLLGNQDLLRNSLAKTFNENTQFNLDFSSSNQNNRGNEQQSSNKQNRKFEDKIDTQTVLKLKEENKDRDDSLDYM</sequence>
<evidence type="ECO:0000256" key="1">
    <source>
        <dbReference type="SAM" id="MobiDB-lite"/>
    </source>
</evidence>
<accession>A0A0G9K5K2</accession>
<dbReference type="Pfam" id="PF02120">
    <property type="entry name" value="Flg_hook"/>
    <property type="match status" value="1"/>
</dbReference>
<feature type="region of interest" description="Disordered" evidence="1">
    <location>
        <begin position="127"/>
        <end position="215"/>
    </location>
</feature>
<dbReference type="EMBL" id="JAIQ01000075">
    <property type="protein sequence ID" value="KLE01090.1"/>
    <property type="molecule type" value="Genomic_DNA"/>
</dbReference>
<evidence type="ECO:0000313" key="4">
    <source>
        <dbReference type="Proteomes" id="UP000035514"/>
    </source>
</evidence>
<evidence type="ECO:0000259" key="2">
    <source>
        <dbReference type="Pfam" id="PF02120"/>
    </source>
</evidence>
<dbReference type="InterPro" id="IPR038610">
    <property type="entry name" value="FliK-like_C_sf"/>
</dbReference>